<protein>
    <recommendedName>
        <fullName evidence="4">HTH araC/xylS-type domain-containing protein</fullName>
    </recommendedName>
</protein>
<dbReference type="InterPro" id="IPR020449">
    <property type="entry name" value="Tscrpt_reg_AraC-type_HTH"/>
</dbReference>
<evidence type="ECO:0000259" key="4">
    <source>
        <dbReference type="PROSITE" id="PS01124"/>
    </source>
</evidence>
<dbReference type="AlphaFoldDB" id="A0A0B1ZM32"/>
<dbReference type="RefSeq" id="WP_039286403.1">
    <property type="nucleotide sequence ID" value="NZ_JTDI01000005.1"/>
</dbReference>
<reference evidence="5 6" key="1">
    <citation type="submission" date="2014-10" db="EMBL/GenBank/DDBJ databases">
        <title>Genome sequence of Novosphingobium malaysiense MUSC 273(T).</title>
        <authorList>
            <person name="Lee L.-H."/>
        </authorList>
    </citation>
    <scope>NUCLEOTIDE SEQUENCE [LARGE SCALE GENOMIC DNA]</scope>
    <source>
        <strain evidence="5 6">MUSC 273</strain>
    </source>
</reference>
<sequence>MWAHSYDLLGASEIEGMRTEVRRFHKVSPYCDTVAVPANILSCRFRRRPAARAGDARAVTGFPLSESFHFLPRSFQREFESDGEGVEAVIMFLEDKRIDFSLASGSQEFFWDPSLVEIAGMICREAISPGFASMALLESCKEILVIKLLRDVLKEKAAQSASGGIGKADLDQIKDYVLSCRGGGPNVSRMAEICRMSRRTLLRRFHAATGKSPSQFAAELQFAKSRELLVASSMSVKEIAFETGFASPSQFSRAFKRMAGLSPAAFQKQVRE</sequence>
<dbReference type="STRING" id="1348853.LK12_16535"/>
<dbReference type="InterPro" id="IPR018060">
    <property type="entry name" value="HTH_AraC"/>
</dbReference>
<dbReference type="PANTHER" id="PTHR46796:SF13">
    <property type="entry name" value="HTH-TYPE TRANSCRIPTIONAL ACTIVATOR RHAS"/>
    <property type="match status" value="1"/>
</dbReference>
<evidence type="ECO:0000256" key="1">
    <source>
        <dbReference type="ARBA" id="ARBA00023015"/>
    </source>
</evidence>
<evidence type="ECO:0000313" key="6">
    <source>
        <dbReference type="Proteomes" id="UP000031057"/>
    </source>
</evidence>
<feature type="domain" description="HTH araC/xylS-type" evidence="4">
    <location>
        <begin position="171"/>
        <end position="269"/>
    </location>
</feature>
<dbReference type="InterPro" id="IPR009057">
    <property type="entry name" value="Homeodomain-like_sf"/>
</dbReference>
<dbReference type="GO" id="GO:0043565">
    <property type="term" value="F:sequence-specific DNA binding"/>
    <property type="evidence" value="ECO:0007669"/>
    <property type="project" value="InterPro"/>
</dbReference>
<gene>
    <name evidence="5" type="ORF">LK12_16535</name>
</gene>
<dbReference type="Proteomes" id="UP000031057">
    <property type="component" value="Unassembled WGS sequence"/>
</dbReference>
<organism evidence="5 6">
    <name type="scientific">Novosphingobium malaysiense</name>
    <dbReference type="NCBI Taxonomy" id="1348853"/>
    <lineage>
        <taxon>Bacteria</taxon>
        <taxon>Pseudomonadati</taxon>
        <taxon>Pseudomonadota</taxon>
        <taxon>Alphaproteobacteria</taxon>
        <taxon>Sphingomonadales</taxon>
        <taxon>Sphingomonadaceae</taxon>
        <taxon>Novosphingobium</taxon>
    </lineage>
</organism>
<evidence type="ECO:0000313" key="5">
    <source>
        <dbReference type="EMBL" id="KHK90253.1"/>
    </source>
</evidence>
<dbReference type="Gene3D" id="1.10.10.60">
    <property type="entry name" value="Homeodomain-like"/>
    <property type="match status" value="1"/>
</dbReference>
<accession>A0A0B1ZM32</accession>
<keyword evidence="1" id="KW-0805">Transcription regulation</keyword>
<proteinExistence type="predicted"/>
<name>A0A0B1ZM32_9SPHN</name>
<dbReference type="EMBL" id="JTDI01000005">
    <property type="protein sequence ID" value="KHK90253.1"/>
    <property type="molecule type" value="Genomic_DNA"/>
</dbReference>
<dbReference type="InterPro" id="IPR050204">
    <property type="entry name" value="AraC_XylS_family_regulators"/>
</dbReference>
<dbReference type="PANTHER" id="PTHR46796">
    <property type="entry name" value="HTH-TYPE TRANSCRIPTIONAL ACTIVATOR RHAS-RELATED"/>
    <property type="match status" value="1"/>
</dbReference>
<dbReference type="SUPFAM" id="SSF46689">
    <property type="entry name" value="Homeodomain-like"/>
    <property type="match status" value="2"/>
</dbReference>
<keyword evidence="3" id="KW-0804">Transcription</keyword>
<dbReference type="GO" id="GO:0003700">
    <property type="term" value="F:DNA-binding transcription factor activity"/>
    <property type="evidence" value="ECO:0007669"/>
    <property type="project" value="InterPro"/>
</dbReference>
<keyword evidence="6" id="KW-1185">Reference proteome</keyword>
<dbReference type="PRINTS" id="PR00032">
    <property type="entry name" value="HTHARAC"/>
</dbReference>
<comment type="caution">
    <text evidence="5">The sequence shown here is derived from an EMBL/GenBank/DDBJ whole genome shotgun (WGS) entry which is preliminary data.</text>
</comment>
<dbReference type="Pfam" id="PF12833">
    <property type="entry name" value="HTH_18"/>
    <property type="match status" value="1"/>
</dbReference>
<keyword evidence="2" id="KW-0238">DNA-binding</keyword>
<evidence type="ECO:0000256" key="2">
    <source>
        <dbReference type="ARBA" id="ARBA00023125"/>
    </source>
</evidence>
<evidence type="ECO:0000256" key="3">
    <source>
        <dbReference type="ARBA" id="ARBA00023163"/>
    </source>
</evidence>
<dbReference type="PROSITE" id="PS01124">
    <property type="entry name" value="HTH_ARAC_FAMILY_2"/>
    <property type="match status" value="1"/>
</dbReference>
<dbReference type="SMART" id="SM00342">
    <property type="entry name" value="HTH_ARAC"/>
    <property type="match status" value="1"/>
</dbReference>